<dbReference type="RefSeq" id="WP_073380088.1">
    <property type="nucleotide sequence ID" value="NZ_FQZK01000009.1"/>
</dbReference>
<dbReference type="EMBL" id="FQZK01000009">
    <property type="protein sequence ID" value="SHJ73075.1"/>
    <property type="molecule type" value="Genomic_DNA"/>
</dbReference>
<reference evidence="1 2" key="1">
    <citation type="submission" date="2016-11" db="EMBL/GenBank/DDBJ databases">
        <authorList>
            <person name="Jaros S."/>
            <person name="Januszkiewicz K."/>
            <person name="Wedrychowicz H."/>
        </authorList>
    </citation>
    <scope>NUCLEOTIDE SEQUENCE [LARGE SCALE GENOMIC DNA]</scope>
    <source>
        <strain evidence="1 2">CGMCC 4.5723</strain>
    </source>
</reference>
<accession>A0A1M6LPF0</accession>
<dbReference type="STRING" id="758803.SAMN05421803_1097"/>
<gene>
    <name evidence="1" type="ORF">SAMN05421803_1097</name>
</gene>
<organism evidence="1 2">
    <name type="scientific">Nocardiopsis flavescens</name>
    <dbReference type="NCBI Taxonomy" id="758803"/>
    <lineage>
        <taxon>Bacteria</taxon>
        <taxon>Bacillati</taxon>
        <taxon>Actinomycetota</taxon>
        <taxon>Actinomycetes</taxon>
        <taxon>Streptosporangiales</taxon>
        <taxon>Nocardiopsidaceae</taxon>
        <taxon>Nocardiopsis</taxon>
    </lineage>
</organism>
<keyword evidence="2" id="KW-1185">Reference proteome</keyword>
<evidence type="ECO:0000313" key="1">
    <source>
        <dbReference type="EMBL" id="SHJ73075.1"/>
    </source>
</evidence>
<protein>
    <submittedName>
        <fullName evidence="1">Clorobiocin biosynthesis protein CloN5</fullName>
    </submittedName>
</protein>
<dbReference type="InterPro" id="IPR036736">
    <property type="entry name" value="ACP-like_sf"/>
</dbReference>
<dbReference type="Proteomes" id="UP000184452">
    <property type="component" value="Unassembled WGS sequence"/>
</dbReference>
<sequence>MNAGPDREKTEEVLMAFIRERFLDGDPGGELEPTSPLIDWGLLTSLNSAVLLNFLHREFEGSVAVERITAKDLRDVRSIAALLCGAPGDRP</sequence>
<name>A0A1M6LPF0_9ACTN</name>
<dbReference type="AlphaFoldDB" id="A0A1M6LPF0"/>
<proteinExistence type="predicted"/>
<dbReference type="SUPFAM" id="SSF47336">
    <property type="entry name" value="ACP-like"/>
    <property type="match status" value="1"/>
</dbReference>
<evidence type="ECO:0000313" key="2">
    <source>
        <dbReference type="Proteomes" id="UP000184452"/>
    </source>
</evidence>
<dbReference type="OrthoDB" id="5383272at2"/>
<dbReference type="Gene3D" id="1.10.1200.10">
    <property type="entry name" value="ACP-like"/>
    <property type="match status" value="1"/>
</dbReference>